<dbReference type="InterPro" id="IPR029063">
    <property type="entry name" value="SAM-dependent_MTases_sf"/>
</dbReference>
<dbReference type="InterPro" id="IPR025714">
    <property type="entry name" value="Methyltranfer_dom"/>
</dbReference>
<evidence type="ECO:0000313" key="3">
    <source>
        <dbReference type="Proteomes" id="UP000016860"/>
    </source>
</evidence>
<feature type="domain" description="Methyltransferase" evidence="1">
    <location>
        <begin position="26"/>
        <end position="154"/>
    </location>
</feature>
<evidence type="ECO:0000259" key="1">
    <source>
        <dbReference type="Pfam" id="PF13847"/>
    </source>
</evidence>
<name>U4QYV0_9FIRM</name>
<proteinExistence type="predicted"/>
<dbReference type="RefSeq" id="WP_020816473.1">
    <property type="nucleotide sequence ID" value="NZ_ATAY01000076.1"/>
</dbReference>
<dbReference type="GO" id="GO:0032259">
    <property type="term" value="P:methylation"/>
    <property type="evidence" value="ECO:0007669"/>
    <property type="project" value="UniProtKB-KW"/>
</dbReference>
<dbReference type="AlphaFoldDB" id="U4QYV0"/>
<dbReference type="PANTHER" id="PTHR45128">
    <property type="entry name" value="METHYLTRANSFERASE TYPE 11"/>
    <property type="match status" value="1"/>
</dbReference>
<evidence type="ECO:0000313" key="2">
    <source>
        <dbReference type="EMBL" id="EPR10014.1"/>
    </source>
</evidence>
<dbReference type="SUPFAM" id="SSF53335">
    <property type="entry name" value="S-adenosyl-L-methionine-dependent methyltransferases"/>
    <property type="match status" value="1"/>
</dbReference>
<dbReference type="Proteomes" id="UP000016860">
    <property type="component" value="Unassembled WGS sequence"/>
</dbReference>
<reference evidence="2 3" key="1">
    <citation type="journal article" date="2013" name="Genome Announc.">
        <title>Draft Genome Sequence of the Cellulolytic Bacterium Clostridium papyrosolvens C7 (ATCC 700395).</title>
        <authorList>
            <person name="Zepeda V."/>
            <person name="Dassa B."/>
            <person name="Borovok I."/>
            <person name="Lamed R."/>
            <person name="Bayer E.A."/>
            <person name="Cate J.H."/>
        </authorList>
    </citation>
    <scope>NUCLEOTIDE SEQUENCE [LARGE SCALE GENOMIC DNA]</scope>
    <source>
        <strain evidence="2 3">C7</strain>
    </source>
</reference>
<gene>
    <name evidence="2" type="ORF">L323_15185</name>
</gene>
<dbReference type="GO" id="GO:0008168">
    <property type="term" value="F:methyltransferase activity"/>
    <property type="evidence" value="ECO:0007669"/>
    <property type="project" value="UniProtKB-KW"/>
</dbReference>
<dbReference type="InterPro" id="IPR053173">
    <property type="entry name" value="SAM-binding_MTase"/>
</dbReference>
<keyword evidence="2" id="KW-0808">Transferase</keyword>
<sequence length="212" mass="24833">MNIHERIEKWQVEDGVYLFHKMKLPDNSVLIDFGCGYGEYTISLALSNKNSTVYSVDKNKKMLEIVQNKIDTHSITNVHLVKADGSLLIDFPDCYSDMILMYDFIHGNTQEKLPIRFEMFEEARRVLKPDGILSIAPFECEYLRDLSGKRRKYSLGKLISEVENYGFRYSESIDGAVHFDYYHSPYHWKKLNGEMPFDYLEVGPVINFYKQK</sequence>
<protein>
    <submittedName>
        <fullName evidence="2">Type 11 methyltransferase</fullName>
    </submittedName>
</protein>
<dbReference type="Pfam" id="PF13847">
    <property type="entry name" value="Methyltransf_31"/>
    <property type="match status" value="1"/>
</dbReference>
<organism evidence="2 3">
    <name type="scientific">Ruminiclostridium papyrosolvens C7</name>
    <dbReference type="NCBI Taxonomy" id="1330534"/>
    <lineage>
        <taxon>Bacteria</taxon>
        <taxon>Bacillati</taxon>
        <taxon>Bacillota</taxon>
        <taxon>Clostridia</taxon>
        <taxon>Eubacteriales</taxon>
        <taxon>Oscillospiraceae</taxon>
        <taxon>Ruminiclostridium</taxon>
    </lineage>
</organism>
<dbReference type="Gene3D" id="3.40.50.150">
    <property type="entry name" value="Vaccinia Virus protein VP39"/>
    <property type="match status" value="1"/>
</dbReference>
<dbReference type="OrthoDB" id="9791837at2"/>
<dbReference type="STRING" id="1330534.L323_15185"/>
<comment type="caution">
    <text evidence="2">The sequence shown here is derived from an EMBL/GenBank/DDBJ whole genome shotgun (WGS) entry which is preliminary data.</text>
</comment>
<dbReference type="EMBL" id="ATAY01000076">
    <property type="protein sequence ID" value="EPR10014.1"/>
    <property type="molecule type" value="Genomic_DNA"/>
</dbReference>
<dbReference type="CDD" id="cd02440">
    <property type="entry name" value="AdoMet_MTases"/>
    <property type="match status" value="1"/>
</dbReference>
<dbReference type="PANTHER" id="PTHR45128:SF1">
    <property type="entry name" value="S-ADENOSYLMETHIONINE-DEPENDENT METHYLTRANSFERASE RV2258C"/>
    <property type="match status" value="1"/>
</dbReference>
<accession>U4QYV0</accession>
<keyword evidence="2" id="KW-0489">Methyltransferase</keyword>
<dbReference type="PATRIC" id="fig|1330534.3.peg.3010"/>